<name>A0A0H2SBK7_9AGAM</name>
<feature type="domain" description="Alpha/beta hydrolase fold-3" evidence="2">
    <location>
        <begin position="59"/>
        <end position="235"/>
    </location>
</feature>
<dbReference type="STRING" id="27342.A0A0H2SBK7"/>
<organism evidence="3 4">
    <name type="scientific">Schizopora paradoxa</name>
    <dbReference type="NCBI Taxonomy" id="27342"/>
    <lineage>
        <taxon>Eukaryota</taxon>
        <taxon>Fungi</taxon>
        <taxon>Dikarya</taxon>
        <taxon>Basidiomycota</taxon>
        <taxon>Agaricomycotina</taxon>
        <taxon>Agaricomycetes</taxon>
        <taxon>Hymenochaetales</taxon>
        <taxon>Schizoporaceae</taxon>
        <taxon>Schizopora</taxon>
    </lineage>
</organism>
<dbReference type="SUPFAM" id="SSF53474">
    <property type="entry name" value="alpha/beta-Hydrolases"/>
    <property type="match status" value="1"/>
</dbReference>
<evidence type="ECO:0000313" key="3">
    <source>
        <dbReference type="EMBL" id="KLO14286.1"/>
    </source>
</evidence>
<dbReference type="OrthoDB" id="19653at2759"/>
<evidence type="ECO:0000259" key="2">
    <source>
        <dbReference type="Pfam" id="PF07859"/>
    </source>
</evidence>
<dbReference type="PANTHER" id="PTHR48081:SF3">
    <property type="entry name" value="ALPHA_BETA HYDROLASE FOLD-3 DOMAIN-CONTAINING PROTEIN"/>
    <property type="match status" value="1"/>
</dbReference>
<keyword evidence="4" id="KW-1185">Reference proteome</keyword>
<proteinExistence type="predicted"/>
<dbReference type="GO" id="GO:0016787">
    <property type="term" value="F:hydrolase activity"/>
    <property type="evidence" value="ECO:0007669"/>
    <property type="project" value="UniProtKB-KW"/>
</dbReference>
<protein>
    <submittedName>
        <fullName evidence="3">Alpha/beta-hydrolase</fullName>
    </submittedName>
</protein>
<dbReference type="AlphaFoldDB" id="A0A0H2SBK7"/>
<evidence type="ECO:0000313" key="4">
    <source>
        <dbReference type="Proteomes" id="UP000053477"/>
    </source>
</evidence>
<dbReference type="Pfam" id="PF07859">
    <property type="entry name" value="Abhydrolase_3"/>
    <property type="match status" value="1"/>
</dbReference>
<evidence type="ECO:0000256" key="1">
    <source>
        <dbReference type="ARBA" id="ARBA00022801"/>
    </source>
</evidence>
<dbReference type="EMBL" id="KQ085946">
    <property type="protein sequence ID" value="KLO14286.1"/>
    <property type="molecule type" value="Genomic_DNA"/>
</dbReference>
<dbReference type="InterPro" id="IPR050300">
    <property type="entry name" value="GDXG_lipolytic_enzyme"/>
</dbReference>
<sequence length="372" mass="41215">MPRTSLPDDDTKLSPFSISTHTYKVTDGHEILADVLIPKKLLELGSDSEEWKKGRPVMVRFHGGWLVGGHRGFPTYIPLWLYSSGYHNNAIIVAPDYRLLPEATVVELLDDLDDFWKWLGTEFPSVVREQSRIASGSDKELEVDLDRVVVQGESAGGYCAVQVALSHFKPPTSGTPQNTPHIRALVAIYPMLDFRASHWSEAYEKHIMGNPQYPESIIDDHLKAIKASATKPVLSAAPLGPGAPRNSLPYAYIQHGRFLELLGPERDPSPGNRIIHAEDRILDGAKLPPALFVQGTEDSGVPVGGTDNFISLLREHDAIVRPEGLTDSKDWDSLMYARVPGEHGFDSNIGPNDTAWAKDGLDFIEKIWLELD</sequence>
<reference evidence="3 4" key="1">
    <citation type="submission" date="2015-04" db="EMBL/GenBank/DDBJ databases">
        <title>Complete genome sequence of Schizopora paradoxa KUC8140, a cosmopolitan wood degrader in East Asia.</title>
        <authorList>
            <consortium name="DOE Joint Genome Institute"/>
            <person name="Min B."/>
            <person name="Park H."/>
            <person name="Jang Y."/>
            <person name="Kim J.-J."/>
            <person name="Kim K.H."/>
            <person name="Pangilinan J."/>
            <person name="Lipzen A."/>
            <person name="Riley R."/>
            <person name="Grigoriev I.V."/>
            <person name="Spatafora J.W."/>
            <person name="Choi I.-G."/>
        </authorList>
    </citation>
    <scope>NUCLEOTIDE SEQUENCE [LARGE SCALE GENOMIC DNA]</scope>
    <source>
        <strain evidence="3 4">KUC8140</strain>
    </source>
</reference>
<dbReference type="InParanoid" id="A0A0H2SBK7"/>
<dbReference type="Gene3D" id="3.40.50.1820">
    <property type="entry name" value="alpha/beta hydrolase"/>
    <property type="match status" value="1"/>
</dbReference>
<accession>A0A0H2SBK7</accession>
<dbReference type="Proteomes" id="UP000053477">
    <property type="component" value="Unassembled WGS sequence"/>
</dbReference>
<dbReference type="PANTHER" id="PTHR48081">
    <property type="entry name" value="AB HYDROLASE SUPERFAMILY PROTEIN C4A8.06C"/>
    <property type="match status" value="1"/>
</dbReference>
<keyword evidence="1 3" id="KW-0378">Hydrolase</keyword>
<gene>
    <name evidence="3" type="ORF">SCHPADRAFT_826700</name>
</gene>
<dbReference type="InterPro" id="IPR013094">
    <property type="entry name" value="AB_hydrolase_3"/>
</dbReference>
<dbReference type="InterPro" id="IPR029058">
    <property type="entry name" value="AB_hydrolase_fold"/>
</dbReference>